<organism evidence="1 2">
    <name type="scientific">Desulfitobacterium dichloroeliminans (strain LMG P-21439 / DCA1)</name>
    <dbReference type="NCBI Taxonomy" id="871963"/>
    <lineage>
        <taxon>Bacteria</taxon>
        <taxon>Bacillati</taxon>
        <taxon>Bacillota</taxon>
        <taxon>Clostridia</taxon>
        <taxon>Eubacteriales</taxon>
        <taxon>Desulfitobacteriaceae</taxon>
        <taxon>Desulfitobacterium</taxon>
    </lineage>
</organism>
<dbReference type="AlphaFoldDB" id="L0F5U4"/>
<dbReference type="OrthoDB" id="1805075at2"/>
<evidence type="ECO:0000313" key="2">
    <source>
        <dbReference type="Proteomes" id="UP000010797"/>
    </source>
</evidence>
<accession>L0F5U4</accession>
<dbReference type="eggNOG" id="ENOG5033Z5B">
    <property type="taxonomic scope" value="Bacteria"/>
</dbReference>
<dbReference type="EMBL" id="CP003344">
    <property type="protein sequence ID" value="AGA69204.1"/>
    <property type="molecule type" value="Genomic_DNA"/>
</dbReference>
<dbReference type="Proteomes" id="UP000010797">
    <property type="component" value="Chromosome"/>
</dbReference>
<sequence length="226" mass="25784">MNIFENESGFLGDASVKHLKNLFIEFIKQAAEIRTNLGKQGYLLDKYLSYLFETSNEIMAYEAASEGFETGGILNGLCSGILSGDSKNTDHPFYNEVKAYIEAHPLRSQERATKVSIYCSVLFERCLGSMSEEYYERIESNAHDVLDVSDFRKLYDRIVEVLGDEEAMKNLNLLFRQRFLIVTAMAAFLQGITNDLLYSLTYRDRESSKQIFQLLLDEPSLISEGE</sequence>
<dbReference type="HOGENOM" id="CLU_1254260_0_0_9"/>
<proteinExistence type="predicted"/>
<dbReference type="KEGG" id="ddl:Desdi_1728"/>
<gene>
    <name evidence="1" type="ordered locus">Desdi_1728</name>
</gene>
<keyword evidence="2" id="KW-1185">Reference proteome</keyword>
<name>L0F5U4_DESDL</name>
<protein>
    <submittedName>
        <fullName evidence="1">Uncharacterized protein</fullName>
    </submittedName>
</protein>
<reference evidence="2" key="1">
    <citation type="submission" date="2012-02" db="EMBL/GenBank/DDBJ databases">
        <title>Complete sequence of Desulfitobacterium dichloroeliminans LMG P-21439.</title>
        <authorList>
            <person name="Lucas S."/>
            <person name="Han J."/>
            <person name="Lapidus A."/>
            <person name="Cheng J.-F."/>
            <person name="Goodwin L."/>
            <person name="Pitluck S."/>
            <person name="Peters L."/>
            <person name="Ovchinnikova G."/>
            <person name="Teshima H."/>
            <person name="Detter J.C."/>
            <person name="Han C."/>
            <person name="Tapia R."/>
            <person name="Land M."/>
            <person name="Hauser L."/>
            <person name="Kyrpides N."/>
            <person name="Ivanova N."/>
            <person name="Pagani I."/>
            <person name="Kruse T."/>
            <person name="de Vos W.M."/>
            <person name="Boon N."/>
            <person name="Smidt H."/>
            <person name="Woyke T."/>
        </authorList>
    </citation>
    <scope>NUCLEOTIDE SEQUENCE [LARGE SCALE GENOMIC DNA]</scope>
    <source>
        <strain evidence="2">LMG P-21439 / DCA1</strain>
    </source>
</reference>
<evidence type="ECO:0000313" key="1">
    <source>
        <dbReference type="EMBL" id="AGA69204.1"/>
    </source>
</evidence>
<dbReference type="RefSeq" id="WP_015262194.1">
    <property type="nucleotide sequence ID" value="NC_019903.1"/>
</dbReference>